<dbReference type="SUPFAM" id="SSF56425">
    <property type="entry name" value="Succinate dehydrogenase/fumarate reductase flavoprotein, catalytic domain"/>
    <property type="match status" value="1"/>
</dbReference>
<keyword evidence="8 13" id="KW-0274">FAD</keyword>
<dbReference type="GO" id="GO:0034628">
    <property type="term" value="P:'de novo' NAD+ biosynthetic process from L-aspartate"/>
    <property type="evidence" value="ECO:0007669"/>
    <property type="project" value="TreeGrafter"/>
</dbReference>
<dbReference type="AlphaFoldDB" id="A0A5R9FC66"/>
<evidence type="ECO:0000313" key="16">
    <source>
        <dbReference type="EMBL" id="TLS39258.1"/>
    </source>
</evidence>
<keyword evidence="6 13" id="KW-0285">Flavoprotein</keyword>
<dbReference type="Gene3D" id="3.50.50.60">
    <property type="entry name" value="FAD/NAD(P)-binding domain"/>
    <property type="match status" value="1"/>
</dbReference>
<name>A0A5R9FC66_9BACL</name>
<evidence type="ECO:0000256" key="13">
    <source>
        <dbReference type="RuleBase" id="RU362049"/>
    </source>
</evidence>
<dbReference type="EMBL" id="SWLG01000001">
    <property type="protein sequence ID" value="TLS39258.1"/>
    <property type="molecule type" value="Genomic_DNA"/>
</dbReference>
<dbReference type="Gene3D" id="1.20.58.100">
    <property type="entry name" value="Fumarate reductase/succinate dehydrogenase flavoprotein-like, C-terminal domain"/>
    <property type="match status" value="1"/>
</dbReference>
<dbReference type="SUPFAM" id="SSF46977">
    <property type="entry name" value="Succinate dehydrogenase/fumarate reductase flavoprotein C-terminal domain"/>
    <property type="match status" value="1"/>
</dbReference>
<evidence type="ECO:0000256" key="12">
    <source>
        <dbReference type="PIRSR" id="PIRSR000171-1"/>
    </source>
</evidence>
<accession>A0A5R9FC66</accession>
<evidence type="ECO:0000256" key="2">
    <source>
        <dbReference type="ARBA" id="ARBA00004950"/>
    </source>
</evidence>
<dbReference type="InterPro" id="IPR037099">
    <property type="entry name" value="Fum_R/Succ_DH_flav-like_C_sf"/>
</dbReference>
<reference evidence="16 17" key="1">
    <citation type="submission" date="2019-04" db="EMBL/GenBank/DDBJ databases">
        <title>Bacillus caeni sp. nov., a bacterium isolated from mangrove sediment.</title>
        <authorList>
            <person name="Huang H."/>
            <person name="Mo K."/>
            <person name="Hu Y."/>
        </authorList>
    </citation>
    <scope>NUCLEOTIDE SEQUENCE [LARGE SCALE GENOMIC DNA]</scope>
    <source>
        <strain evidence="16 17">HB172195</strain>
    </source>
</reference>
<evidence type="ECO:0000259" key="15">
    <source>
        <dbReference type="Pfam" id="PF02910"/>
    </source>
</evidence>
<dbReference type="FunFam" id="3.90.700.10:FF:000002">
    <property type="entry name" value="L-aspartate oxidase"/>
    <property type="match status" value="1"/>
</dbReference>
<dbReference type="Gene3D" id="3.90.700.10">
    <property type="entry name" value="Succinate dehydrogenase/fumarate reductase flavoprotein, catalytic domain"/>
    <property type="match status" value="1"/>
</dbReference>
<dbReference type="InterPro" id="IPR036188">
    <property type="entry name" value="FAD/NAD-bd_sf"/>
</dbReference>
<evidence type="ECO:0000256" key="6">
    <source>
        <dbReference type="ARBA" id="ARBA00022630"/>
    </source>
</evidence>
<keyword evidence="7 13" id="KW-0662">Pyridine nucleotide biosynthesis</keyword>
<dbReference type="Pfam" id="PF00890">
    <property type="entry name" value="FAD_binding_2"/>
    <property type="match status" value="1"/>
</dbReference>
<evidence type="ECO:0000256" key="9">
    <source>
        <dbReference type="ARBA" id="ARBA00023002"/>
    </source>
</evidence>
<evidence type="ECO:0000256" key="5">
    <source>
        <dbReference type="ARBA" id="ARBA00021901"/>
    </source>
</evidence>
<dbReference type="InterPro" id="IPR015939">
    <property type="entry name" value="Fum_Rdtase/Succ_DH_flav-like_C"/>
</dbReference>
<dbReference type="RefSeq" id="WP_138122924.1">
    <property type="nucleotide sequence ID" value="NZ_SWLG01000001.1"/>
</dbReference>
<dbReference type="GO" id="GO:0033765">
    <property type="term" value="F:steroid dehydrogenase activity, acting on the CH-CH group of donors"/>
    <property type="evidence" value="ECO:0007669"/>
    <property type="project" value="UniProtKB-ARBA"/>
</dbReference>
<gene>
    <name evidence="16" type="primary">nadB</name>
    <name evidence="16" type="ORF">FCL54_02830</name>
</gene>
<dbReference type="PIRSF" id="PIRSF000171">
    <property type="entry name" value="SDHA_APRA_LASPO"/>
    <property type="match status" value="1"/>
</dbReference>
<comment type="function">
    <text evidence="13">Catalyzes the oxidation of L-aspartate to iminoaspartate.</text>
</comment>
<feature type="active site" description="Proton acceptor" evidence="12">
    <location>
        <position position="274"/>
    </location>
</feature>
<evidence type="ECO:0000256" key="8">
    <source>
        <dbReference type="ARBA" id="ARBA00022827"/>
    </source>
</evidence>
<dbReference type="SUPFAM" id="SSF51905">
    <property type="entry name" value="FAD/NAD(P)-binding domain"/>
    <property type="match status" value="1"/>
</dbReference>
<organism evidence="16 17">
    <name type="scientific">Exobacillus caeni</name>
    <dbReference type="NCBI Taxonomy" id="2574798"/>
    <lineage>
        <taxon>Bacteria</taxon>
        <taxon>Bacillati</taxon>
        <taxon>Bacillota</taxon>
        <taxon>Bacilli</taxon>
        <taxon>Bacillales</taxon>
        <taxon>Guptibacillaceae</taxon>
        <taxon>Exobacillus</taxon>
    </lineage>
</organism>
<evidence type="ECO:0000256" key="7">
    <source>
        <dbReference type="ARBA" id="ARBA00022642"/>
    </source>
</evidence>
<evidence type="ECO:0000256" key="1">
    <source>
        <dbReference type="ARBA" id="ARBA00001974"/>
    </source>
</evidence>
<dbReference type="PANTHER" id="PTHR42716:SF2">
    <property type="entry name" value="L-ASPARTATE OXIDASE, CHLOROPLASTIC"/>
    <property type="match status" value="1"/>
</dbReference>
<dbReference type="InterPro" id="IPR003953">
    <property type="entry name" value="FAD-dep_OxRdtase_2_FAD-bd"/>
</dbReference>
<dbReference type="Proteomes" id="UP000308230">
    <property type="component" value="Unassembled WGS sequence"/>
</dbReference>
<dbReference type="InterPro" id="IPR005288">
    <property type="entry name" value="NadB"/>
</dbReference>
<evidence type="ECO:0000256" key="11">
    <source>
        <dbReference type="NCBIfam" id="TIGR00551"/>
    </source>
</evidence>
<keyword evidence="9 13" id="KW-0560">Oxidoreductase</keyword>
<comment type="caution">
    <text evidence="16">The sequence shown here is derived from an EMBL/GenBank/DDBJ whole genome shotgun (WGS) entry which is preliminary data.</text>
</comment>
<evidence type="ECO:0000259" key="14">
    <source>
        <dbReference type="Pfam" id="PF00890"/>
    </source>
</evidence>
<keyword evidence="17" id="KW-1185">Reference proteome</keyword>
<comment type="subcellular location">
    <subcellularLocation>
        <location evidence="13">Cytoplasm</location>
    </subcellularLocation>
</comment>
<dbReference type="UniPathway" id="UPA00253">
    <property type="reaction ID" value="UER00326"/>
</dbReference>
<feature type="domain" description="FAD-dependent oxidoreductase 2 FAD-binding" evidence="14">
    <location>
        <begin position="8"/>
        <end position="372"/>
    </location>
</feature>
<evidence type="ECO:0000256" key="10">
    <source>
        <dbReference type="ARBA" id="ARBA00048305"/>
    </source>
</evidence>
<dbReference type="OrthoDB" id="9806724at2"/>
<feature type="domain" description="Fumarate reductase/succinate dehydrogenase flavoprotein-like C-terminal" evidence="15">
    <location>
        <begin position="414"/>
        <end position="502"/>
    </location>
</feature>
<comment type="catalytic activity">
    <reaction evidence="10">
        <text>L-aspartate + O2 = iminosuccinate + H2O2</text>
        <dbReference type="Rhea" id="RHEA:25876"/>
        <dbReference type="ChEBI" id="CHEBI:15379"/>
        <dbReference type="ChEBI" id="CHEBI:16240"/>
        <dbReference type="ChEBI" id="CHEBI:29991"/>
        <dbReference type="ChEBI" id="CHEBI:77875"/>
        <dbReference type="EC" id="1.4.3.16"/>
    </reaction>
    <physiologicalReaction direction="left-to-right" evidence="10">
        <dbReference type="Rhea" id="RHEA:25877"/>
    </physiologicalReaction>
</comment>
<dbReference type="EC" id="1.4.3.16" evidence="4 11"/>
<comment type="similarity">
    <text evidence="3 13">Belongs to the FAD-dependent oxidoreductase 2 family. NadB subfamily.</text>
</comment>
<proteinExistence type="inferred from homology"/>
<dbReference type="GO" id="GO:0008734">
    <property type="term" value="F:L-aspartate oxidase activity"/>
    <property type="evidence" value="ECO:0007669"/>
    <property type="project" value="UniProtKB-UniRule"/>
</dbReference>
<evidence type="ECO:0000256" key="3">
    <source>
        <dbReference type="ARBA" id="ARBA00008562"/>
    </source>
</evidence>
<dbReference type="Pfam" id="PF02910">
    <property type="entry name" value="Succ_DH_flav_C"/>
    <property type="match status" value="1"/>
</dbReference>
<evidence type="ECO:0000256" key="4">
    <source>
        <dbReference type="ARBA" id="ARBA00012173"/>
    </source>
</evidence>
<dbReference type="NCBIfam" id="NF005978">
    <property type="entry name" value="PRK08071.1"/>
    <property type="match status" value="1"/>
</dbReference>
<dbReference type="NCBIfam" id="TIGR00551">
    <property type="entry name" value="nadB"/>
    <property type="match status" value="1"/>
</dbReference>
<evidence type="ECO:0000313" key="17">
    <source>
        <dbReference type="Proteomes" id="UP000308230"/>
    </source>
</evidence>
<sequence length="523" mass="57826">MKIRHTEVLIIGSGIAGLMVAELLSMDKNVTIFTKSKMENSNSALAQGGIASVTTEDDHWSNHFFDTIRAGDFHNVEAVTELLIREGTEMVQRLIDLGVPFDRHADGRLALCKEGAHSHNRILHSGGDATGRAIIETLIERVKQSAEIFENEMAVDLLVAEGKCFGAWSLDENRAEVITFADHIILATGGAGKLYSITSNDASITGDGIAMAYRAGAVLSDLEFMQFHPTMLAVNGRGFGLISEAVRGEGAILVDEAGTPIMKGIHAMEDLAPRDIVSRAIYERIRKNDDVYLDVSMISHFEERFPTITKTCRRNGVDPQQGILPVQPGAHFLMGGVQTNRNGQTSIEGLYAIGEVANTGVHGANRLASNSLLEGIVFANRTAATIKSSKWRSVPSRYEERFLSKKVPHLPSVKEIQQTMDVHVGIVRSGPELSKAVDWFETYRSGNEYQGAITHETVVRWNMMTAGWLMASSAMMRTESRGGHFREDYPVRNDKQWKQKRIKRGREWDEPITDQKRSAAIFS</sequence>
<dbReference type="PRINTS" id="PR00368">
    <property type="entry name" value="FADPNR"/>
</dbReference>
<dbReference type="PANTHER" id="PTHR42716">
    <property type="entry name" value="L-ASPARTATE OXIDASE"/>
    <property type="match status" value="1"/>
</dbReference>
<dbReference type="InterPro" id="IPR027477">
    <property type="entry name" value="Succ_DH/fumarate_Rdtase_cat_sf"/>
</dbReference>
<comment type="cofactor">
    <cofactor evidence="1 13">
        <name>FAD</name>
        <dbReference type="ChEBI" id="CHEBI:57692"/>
    </cofactor>
</comment>
<dbReference type="GO" id="GO:0005737">
    <property type="term" value="C:cytoplasm"/>
    <property type="evidence" value="ECO:0007669"/>
    <property type="project" value="UniProtKB-SubCell"/>
</dbReference>
<protein>
    <recommendedName>
        <fullName evidence="5 11">L-aspartate oxidase</fullName>
        <ecNumber evidence="4 11">1.4.3.16</ecNumber>
    </recommendedName>
</protein>
<comment type="pathway">
    <text evidence="2 13">Cofactor biosynthesis; NAD(+) biosynthesis; iminoaspartate from L-aspartate (oxidase route): step 1/1.</text>
</comment>